<sequence length="68" mass="7687">MTKPLHTQTLDLLAVTHRRSKPPLLAVMFLFMNSGKIAPLDEIIKMKEQYRFGVLLDESNSFGVHGCT</sequence>
<evidence type="ECO:0000256" key="4">
    <source>
        <dbReference type="ARBA" id="ARBA00022898"/>
    </source>
</evidence>
<dbReference type="GO" id="GO:0016740">
    <property type="term" value="F:transferase activity"/>
    <property type="evidence" value="ECO:0007669"/>
    <property type="project" value="UniProtKB-KW"/>
</dbReference>
<dbReference type="AlphaFoldDB" id="A0A0A0KG23"/>
<comment type="cofactor">
    <cofactor evidence="1">
        <name>pyridoxal 5'-phosphate</name>
        <dbReference type="ChEBI" id="CHEBI:597326"/>
    </cofactor>
</comment>
<evidence type="ECO:0000256" key="2">
    <source>
        <dbReference type="ARBA" id="ARBA00008392"/>
    </source>
</evidence>
<dbReference type="SUPFAM" id="SSF53383">
    <property type="entry name" value="PLP-dependent transferases"/>
    <property type="match status" value="1"/>
</dbReference>
<dbReference type="EMBL" id="CM002927">
    <property type="protein sequence ID" value="KGN46696.1"/>
    <property type="molecule type" value="Genomic_DNA"/>
</dbReference>
<evidence type="ECO:0000256" key="5">
    <source>
        <dbReference type="ARBA" id="ARBA00023315"/>
    </source>
</evidence>
<proteinExistence type="inferred from homology"/>
<dbReference type="InterPro" id="IPR015421">
    <property type="entry name" value="PyrdxlP-dep_Trfase_major"/>
</dbReference>
<dbReference type="PANTHER" id="PTHR13693:SF2">
    <property type="entry name" value="SERINE PALMITOYLTRANSFERASE 1"/>
    <property type="match status" value="1"/>
</dbReference>
<evidence type="ECO:0000313" key="7">
    <source>
        <dbReference type="Proteomes" id="UP000029981"/>
    </source>
</evidence>
<dbReference type="Gramene" id="KGN46696">
    <property type="protein sequence ID" value="KGN46696"/>
    <property type="gene ID" value="Csa_6G124110"/>
</dbReference>
<evidence type="ECO:0000256" key="3">
    <source>
        <dbReference type="ARBA" id="ARBA00022679"/>
    </source>
</evidence>
<keyword evidence="5" id="KW-0012">Acyltransferase</keyword>
<keyword evidence="4" id="KW-0663">Pyridoxal phosphate</keyword>
<evidence type="ECO:0000313" key="6">
    <source>
        <dbReference type="EMBL" id="KGN46696.1"/>
    </source>
</evidence>
<keyword evidence="3" id="KW-0808">Transferase</keyword>
<evidence type="ECO:0008006" key="8">
    <source>
        <dbReference type="Google" id="ProtNLM"/>
    </source>
</evidence>
<protein>
    <recommendedName>
        <fullName evidence="8">Aminotransferase class I/classII domain-containing protein</fullName>
    </recommendedName>
</protein>
<gene>
    <name evidence="6" type="ORF">Csa_6G124110</name>
</gene>
<accession>A0A0A0KG23</accession>
<organism evidence="6 7">
    <name type="scientific">Cucumis sativus</name>
    <name type="common">Cucumber</name>
    <dbReference type="NCBI Taxonomy" id="3659"/>
    <lineage>
        <taxon>Eukaryota</taxon>
        <taxon>Viridiplantae</taxon>
        <taxon>Streptophyta</taxon>
        <taxon>Embryophyta</taxon>
        <taxon>Tracheophyta</taxon>
        <taxon>Spermatophyta</taxon>
        <taxon>Magnoliopsida</taxon>
        <taxon>eudicotyledons</taxon>
        <taxon>Gunneridae</taxon>
        <taxon>Pentapetalae</taxon>
        <taxon>rosids</taxon>
        <taxon>fabids</taxon>
        <taxon>Cucurbitales</taxon>
        <taxon>Cucurbitaceae</taxon>
        <taxon>Benincaseae</taxon>
        <taxon>Cucumis</taxon>
    </lineage>
</organism>
<reference evidence="6 7" key="2">
    <citation type="journal article" date="2009" name="PLoS ONE">
        <title>An integrated genetic and cytogenetic map of the cucumber genome.</title>
        <authorList>
            <person name="Ren Y."/>
            <person name="Zhang Z."/>
            <person name="Liu J."/>
            <person name="Staub J.E."/>
            <person name="Han Y."/>
            <person name="Cheng Z."/>
            <person name="Li X."/>
            <person name="Lu J."/>
            <person name="Miao H."/>
            <person name="Kang H."/>
            <person name="Xie B."/>
            <person name="Gu X."/>
            <person name="Wang X."/>
            <person name="Du Y."/>
            <person name="Jin W."/>
            <person name="Huang S."/>
        </authorList>
    </citation>
    <scope>NUCLEOTIDE SEQUENCE [LARGE SCALE GENOMIC DNA]</scope>
    <source>
        <strain evidence="7">cv. 9930</strain>
    </source>
</reference>
<evidence type="ECO:0000256" key="1">
    <source>
        <dbReference type="ARBA" id="ARBA00001933"/>
    </source>
</evidence>
<reference evidence="6 7" key="3">
    <citation type="journal article" date="2010" name="BMC Genomics">
        <title>Transcriptome sequencing and comparative analysis of cucumber flowers with different sex types.</title>
        <authorList>
            <person name="Guo S."/>
            <person name="Zheng Y."/>
            <person name="Joung J.G."/>
            <person name="Liu S."/>
            <person name="Zhang Z."/>
            <person name="Crasta O.R."/>
            <person name="Sobral B.W."/>
            <person name="Xu Y."/>
            <person name="Huang S."/>
            <person name="Fei Z."/>
        </authorList>
    </citation>
    <scope>NUCLEOTIDE SEQUENCE [LARGE SCALE GENOMIC DNA]</scope>
    <source>
        <strain evidence="7">cv. 9930</strain>
    </source>
</reference>
<dbReference type="STRING" id="3659.A0A0A0KG23"/>
<comment type="similarity">
    <text evidence="2">Belongs to the class-II pyridoxal-phosphate-dependent aminotransferase family.</text>
</comment>
<dbReference type="Gene3D" id="3.40.640.10">
    <property type="entry name" value="Type I PLP-dependent aspartate aminotransferase-like (Major domain)"/>
    <property type="match status" value="1"/>
</dbReference>
<dbReference type="InterPro" id="IPR050087">
    <property type="entry name" value="AON_synthase_class-II"/>
</dbReference>
<dbReference type="InterPro" id="IPR015424">
    <property type="entry name" value="PyrdxlP-dep_Trfase"/>
</dbReference>
<dbReference type="Proteomes" id="UP000029981">
    <property type="component" value="Chromosome 6"/>
</dbReference>
<dbReference type="PANTHER" id="PTHR13693">
    <property type="entry name" value="CLASS II AMINOTRANSFERASE/8-AMINO-7-OXONONANOATE SYNTHASE"/>
    <property type="match status" value="1"/>
</dbReference>
<keyword evidence="7" id="KW-1185">Reference proteome</keyword>
<name>A0A0A0KG23_CUCSA</name>
<reference evidence="6 7" key="4">
    <citation type="journal article" date="2011" name="BMC Genomics">
        <title>RNA-Seq improves annotation of protein-coding genes in the cucumber genome.</title>
        <authorList>
            <person name="Li Z."/>
            <person name="Zhang Z."/>
            <person name="Yan P."/>
            <person name="Huang S."/>
            <person name="Fei Z."/>
            <person name="Lin K."/>
        </authorList>
    </citation>
    <scope>NUCLEOTIDE SEQUENCE [LARGE SCALE GENOMIC DNA]</scope>
    <source>
        <strain evidence="7">cv. 9930</strain>
    </source>
</reference>
<reference evidence="6 7" key="1">
    <citation type="journal article" date="2009" name="Nat. Genet.">
        <title>The genome of the cucumber, Cucumis sativus L.</title>
        <authorList>
            <person name="Huang S."/>
            <person name="Li R."/>
            <person name="Zhang Z."/>
            <person name="Li L."/>
            <person name="Gu X."/>
            <person name="Fan W."/>
            <person name="Lucas W.J."/>
            <person name="Wang X."/>
            <person name="Xie B."/>
            <person name="Ni P."/>
            <person name="Ren Y."/>
            <person name="Zhu H."/>
            <person name="Li J."/>
            <person name="Lin K."/>
            <person name="Jin W."/>
            <person name="Fei Z."/>
            <person name="Li G."/>
            <person name="Staub J."/>
            <person name="Kilian A."/>
            <person name="van der Vossen E.A."/>
            <person name="Wu Y."/>
            <person name="Guo J."/>
            <person name="He J."/>
            <person name="Jia Z."/>
            <person name="Ren Y."/>
            <person name="Tian G."/>
            <person name="Lu Y."/>
            <person name="Ruan J."/>
            <person name="Qian W."/>
            <person name="Wang M."/>
            <person name="Huang Q."/>
            <person name="Li B."/>
            <person name="Xuan Z."/>
            <person name="Cao J."/>
            <person name="Asan"/>
            <person name="Wu Z."/>
            <person name="Zhang J."/>
            <person name="Cai Q."/>
            <person name="Bai Y."/>
            <person name="Zhao B."/>
            <person name="Han Y."/>
            <person name="Li Y."/>
            <person name="Li X."/>
            <person name="Wang S."/>
            <person name="Shi Q."/>
            <person name="Liu S."/>
            <person name="Cho W.K."/>
            <person name="Kim J.Y."/>
            <person name="Xu Y."/>
            <person name="Heller-Uszynska K."/>
            <person name="Miao H."/>
            <person name="Cheng Z."/>
            <person name="Zhang S."/>
            <person name="Wu J."/>
            <person name="Yang Y."/>
            <person name="Kang H."/>
            <person name="Li M."/>
            <person name="Liang H."/>
            <person name="Ren X."/>
            <person name="Shi Z."/>
            <person name="Wen M."/>
            <person name="Jian M."/>
            <person name="Yang H."/>
            <person name="Zhang G."/>
            <person name="Yang Z."/>
            <person name="Chen R."/>
            <person name="Liu S."/>
            <person name="Li J."/>
            <person name="Ma L."/>
            <person name="Liu H."/>
            <person name="Zhou Y."/>
            <person name="Zhao J."/>
            <person name="Fang X."/>
            <person name="Li G."/>
            <person name="Fang L."/>
            <person name="Li Y."/>
            <person name="Liu D."/>
            <person name="Zheng H."/>
            <person name="Zhang Y."/>
            <person name="Qin N."/>
            <person name="Li Z."/>
            <person name="Yang G."/>
            <person name="Yang S."/>
            <person name="Bolund L."/>
            <person name="Kristiansen K."/>
            <person name="Zheng H."/>
            <person name="Li S."/>
            <person name="Zhang X."/>
            <person name="Yang H."/>
            <person name="Wang J."/>
            <person name="Sun R."/>
            <person name="Zhang B."/>
            <person name="Jiang S."/>
            <person name="Wang J."/>
            <person name="Du Y."/>
            <person name="Li S."/>
        </authorList>
    </citation>
    <scope>NUCLEOTIDE SEQUENCE [LARGE SCALE GENOMIC DNA]</scope>
    <source>
        <strain evidence="7">cv. 9930</strain>
    </source>
</reference>